<evidence type="ECO:0000313" key="1">
    <source>
        <dbReference type="EnsemblMetazoa" id="Aqu2.1.03127_001"/>
    </source>
</evidence>
<sequence length="49" mass="5348">MEDKPAPLKSSTLNDRSLLLLTQPIVIMPELAILPKMSESSLISVLVQS</sequence>
<dbReference type="AlphaFoldDB" id="A0A1X7SLW0"/>
<accession>A0A1X7SLW0</accession>
<proteinExistence type="predicted"/>
<dbReference type="EnsemblMetazoa" id="Aqu2.1.03127_001">
    <property type="protein sequence ID" value="Aqu2.1.03127_001"/>
    <property type="gene ID" value="Aqu2.1.03127"/>
</dbReference>
<name>A0A1X7SLW0_AMPQE</name>
<protein>
    <submittedName>
        <fullName evidence="1">Uncharacterized protein</fullName>
    </submittedName>
</protein>
<organism evidence="1">
    <name type="scientific">Amphimedon queenslandica</name>
    <name type="common">Sponge</name>
    <dbReference type="NCBI Taxonomy" id="400682"/>
    <lineage>
        <taxon>Eukaryota</taxon>
        <taxon>Metazoa</taxon>
        <taxon>Porifera</taxon>
        <taxon>Demospongiae</taxon>
        <taxon>Heteroscleromorpha</taxon>
        <taxon>Haplosclerida</taxon>
        <taxon>Niphatidae</taxon>
        <taxon>Amphimedon</taxon>
    </lineage>
</organism>
<dbReference type="InParanoid" id="A0A1X7SLW0"/>
<reference evidence="1" key="1">
    <citation type="submission" date="2017-05" db="UniProtKB">
        <authorList>
            <consortium name="EnsemblMetazoa"/>
        </authorList>
    </citation>
    <scope>IDENTIFICATION</scope>
</reference>